<dbReference type="GO" id="GO:0005773">
    <property type="term" value="C:vacuole"/>
    <property type="evidence" value="ECO:0007669"/>
    <property type="project" value="UniProtKB-ARBA"/>
</dbReference>
<evidence type="ECO:0000313" key="3">
    <source>
        <dbReference type="Ensembl" id="ENSCSAVP00000015377.1"/>
    </source>
</evidence>
<dbReference type="InterPro" id="IPR050302">
    <property type="entry name" value="Rab_GAP_TBC_domain"/>
</dbReference>
<dbReference type="STRING" id="51511.ENSCSAVP00000015377"/>
<reference evidence="3" key="2">
    <citation type="submission" date="2025-08" db="UniProtKB">
        <authorList>
            <consortium name="Ensembl"/>
        </authorList>
    </citation>
    <scope>IDENTIFICATION</scope>
</reference>
<dbReference type="GO" id="GO:0031410">
    <property type="term" value="C:cytoplasmic vesicle"/>
    <property type="evidence" value="ECO:0007669"/>
    <property type="project" value="UniProtKB-ARBA"/>
</dbReference>
<dbReference type="SUPFAM" id="SSF47923">
    <property type="entry name" value="Ypt/Rab-GAP domain of gyp1p"/>
    <property type="match status" value="2"/>
</dbReference>
<proteinExistence type="predicted"/>
<reference evidence="3" key="3">
    <citation type="submission" date="2025-09" db="UniProtKB">
        <authorList>
            <consortium name="Ensembl"/>
        </authorList>
    </citation>
    <scope>IDENTIFICATION</scope>
</reference>
<accession>H2ZCR1</accession>
<evidence type="ECO:0000256" key="1">
    <source>
        <dbReference type="SAM" id="MobiDB-lite"/>
    </source>
</evidence>
<dbReference type="Gene3D" id="1.10.472.80">
    <property type="entry name" value="Ypt/Rab-GAP domain of gyp1p, domain 3"/>
    <property type="match status" value="1"/>
</dbReference>
<dbReference type="Gene3D" id="1.10.10.750">
    <property type="entry name" value="Ypt/Rab-GAP domain of gyp1p, domain 1"/>
    <property type="match status" value="1"/>
</dbReference>
<organism evidence="3 4">
    <name type="scientific">Ciona savignyi</name>
    <name type="common">Pacific transparent sea squirt</name>
    <dbReference type="NCBI Taxonomy" id="51511"/>
    <lineage>
        <taxon>Eukaryota</taxon>
        <taxon>Metazoa</taxon>
        <taxon>Chordata</taxon>
        <taxon>Tunicata</taxon>
        <taxon>Ascidiacea</taxon>
        <taxon>Phlebobranchia</taxon>
        <taxon>Cionidae</taxon>
        <taxon>Ciona</taxon>
    </lineage>
</organism>
<evidence type="ECO:0000313" key="4">
    <source>
        <dbReference type="Proteomes" id="UP000007875"/>
    </source>
</evidence>
<dbReference type="Gene3D" id="1.10.8.270">
    <property type="entry name" value="putative rabgap domain of human tbc1 domain family member 14 like domains"/>
    <property type="match status" value="1"/>
</dbReference>
<feature type="compositionally biased region" description="Basic and acidic residues" evidence="1">
    <location>
        <begin position="12"/>
        <end position="30"/>
    </location>
</feature>
<protein>
    <recommendedName>
        <fullName evidence="2">Rab-GAP TBC domain-containing protein</fullName>
    </recommendedName>
</protein>
<dbReference type="PANTHER" id="PTHR47219">
    <property type="entry name" value="RAB GTPASE-ACTIVATING PROTEIN 1-LIKE"/>
    <property type="match status" value="1"/>
</dbReference>
<dbReference type="InterPro" id="IPR035969">
    <property type="entry name" value="Rab-GAP_TBC_sf"/>
</dbReference>
<dbReference type="FunFam" id="1.10.8.270:FF:000008">
    <property type="entry name" value="Putative TBC1 domain family member 14"/>
    <property type="match status" value="1"/>
</dbReference>
<dbReference type="eggNOG" id="KOG2223">
    <property type="taxonomic scope" value="Eukaryota"/>
</dbReference>
<dbReference type="GO" id="GO:0031267">
    <property type="term" value="F:small GTPase binding"/>
    <property type="evidence" value="ECO:0007669"/>
    <property type="project" value="TreeGrafter"/>
</dbReference>
<dbReference type="PANTHER" id="PTHR47219:SF15">
    <property type="entry name" value="TBC1 DOMAIN FAMILY MEMBER 12 ISOFORM X1"/>
    <property type="match status" value="1"/>
</dbReference>
<dbReference type="GO" id="GO:0005096">
    <property type="term" value="F:GTPase activator activity"/>
    <property type="evidence" value="ECO:0007669"/>
    <property type="project" value="TreeGrafter"/>
</dbReference>
<dbReference type="SMART" id="SM00164">
    <property type="entry name" value="TBC"/>
    <property type="match status" value="1"/>
</dbReference>
<dbReference type="Ensembl" id="ENSCSAVT00000015554.1">
    <property type="protein sequence ID" value="ENSCSAVP00000015377.1"/>
    <property type="gene ID" value="ENSCSAVG00000009030.1"/>
</dbReference>
<keyword evidence="4" id="KW-1185">Reference proteome</keyword>
<dbReference type="InterPro" id="IPR000195">
    <property type="entry name" value="Rab-GAP-TBC_dom"/>
</dbReference>
<dbReference type="AlphaFoldDB" id="H2ZCR1"/>
<name>H2ZCR1_CIOSA</name>
<dbReference type="InParanoid" id="H2ZCR1"/>
<dbReference type="Pfam" id="PF00566">
    <property type="entry name" value="RabGAP-TBC"/>
    <property type="match status" value="1"/>
</dbReference>
<reference evidence="4" key="1">
    <citation type="submission" date="2003-08" db="EMBL/GenBank/DDBJ databases">
        <authorList>
            <person name="Birren B."/>
            <person name="Nusbaum C."/>
            <person name="Abebe A."/>
            <person name="Abouelleil A."/>
            <person name="Adekoya E."/>
            <person name="Ait-zahra M."/>
            <person name="Allen N."/>
            <person name="Allen T."/>
            <person name="An P."/>
            <person name="Anderson M."/>
            <person name="Anderson S."/>
            <person name="Arachchi H."/>
            <person name="Armbruster J."/>
            <person name="Bachantsang P."/>
            <person name="Baldwin J."/>
            <person name="Barry A."/>
            <person name="Bayul T."/>
            <person name="Blitshsteyn B."/>
            <person name="Bloom T."/>
            <person name="Blye J."/>
            <person name="Boguslavskiy L."/>
            <person name="Borowsky M."/>
            <person name="Boukhgalter B."/>
            <person name="Brunache A."/>
            <person name="Butler J."/>
            <person name="Calixte N."/>
            <person name="Calvo S."/>
            <person name="Camarata J."/>
            <person name="Campo K."/>
            <person name="Chang J."/>
            <person name="Cheshatsang Y."/>
            <person name="Citroen M."/>
            <person name="Collymore A."/>
            <person name="Considine T."/>
            <person name="Cook A."/>
            <person name="Cooke P."/>
            <person name="Corum B."/>
            <person name="Cuomo C."/>
            <person name="David R."/>
            <person name="Dawoe T."/>
            <person name="Degray S."/>
            <person name="Dodge S."/>
            <person name="Dooley K."/>
            <person name="Dorje P."/>
            <person name="Dorjee K."/>
            <person name="Dorris L."/>
            <person name="Duffey N."/>
            <person name="Dupes A."/>
            <person name="Elkins T."/>
            <person name="Engels R."/>
            <person name="Erickson J."/>
            <person name="Farina A."/>
            <person name="Faro S."/>
            <person name="Ferreira P."/>
            <person name="Fischer H."/>
            <person name="Fitzgerald M."/>
            <person name="Foley K."/>
            <person name="Gage D."/>
            <person name="Galagan J."/>
            <person name="Gearin G."/>
            <person name="Gnerre S."/>
            <person name="Gnirke A."/>
            <person name="Goyette A."/>
            <person name="Graham J."/>
            <person name="Grandbois E."/>
            <person name="Gyaltsen K."/>
            <person name="Hafez N."/>
            <person name="Hagopian D."/>
            <person name="Hagos B."/>
            <person name="Hall J."/>
            <person name="Hatcher B."/>
            <person name="Heller A."/>
            <person name="Higgins H."/>
            <person name="Honan T."/>
            <person name="Horn A."/>
            <person name="Houde N."/>
            <person name="Hughes L."/>
            <person name="Hulme W."/>
            <person name="Husby E."/>
            <person name="Iliev I."/>
            <person name="Jaffe D."/>
            <person name="Jones C."/>
            <person name="Kamal M."/>
            <person name="Kamat A."/>
            <person name="Kamvysselis M."/>
            <person name="Karlsson E."/>
            <person name="Kells C."/>
            <person name="Kieu A."/>
            <person name="Kisner P."/>
            <person name="Kodira C."/>
            <person name="Kulbokas E."/>
            <person name="Labutti K."/>
            <person name="Lama D."/>
            <person name="Landers T."/>
            <person name="Leger J."/>
            <person name="Levine S."/>
            <person name="Lewis D."/>
            <person name="Lewis T."/>
            <person name="Lindblad-toh K."/>
            <person name="Liu X."/>
            <person name="Lokyitsang T."/>
            <person name="Lokyitsang Y."/>
            <person name="Lucien O."/>
            <person name="Lui A."/>
            <person name="Ma L.J."/>
            <person name="Mabbitt R."/>
            <person name="Macdonald J."/>
            <person name="Maclean C."/>
            <person name="Major J."/>
            <person name="Manning J."/>
            <person name="Marabella R."/>
            <person name="Maru K."/>
            <person name="Matthews C."/>
            <person name="Mauceli E."/>
            <person name="Mccarthy M."/>
            <person name="Mcdonough S."/>
            <person name="Mcghee T."/>
            <person name="Meldrim J."/>
            <person name="Meneus L."/>
            <person name="Mesirov J."/>
            <person name="Mihalev A."/>
            <person name="Mihova T."/>
            <person name="Mikkelsen T."/>
            <person name="Mlenga V."/>
            <person name="Moru K."/>
            <person name="Mozes J."/>
            <person name="Mulrain L."/>
            <person name="Munson G."/>
            <person name="Naylor J."/>
            <person name="Newes C."/>
            <person name="Nguyen C."/>
            <person name="Nguyen N."/>
            <person name="Nguyen T."/>
            <person name="Nicol R."/>
            <person name="Nielsen C."/>
            <person name="Nizzari M."/>
            <person name="Norbu C."/>
            <person name="Norbu N."/>
            <person name="O'donnell P."/>
            <person name="Okoawo O."/>
            <person name="O'leary S."/>
            <person name="Omotosho B."/>
            <person name="O'neill K."/>
            <person name="Osman S."/>
            <person name="Parker S."/>
            <person name="Perrin D."/>
            <person name="Phunkhang P."/>
            <person name="Piqani B."/>
            <person name="Purcell S."/>
            <person name="Rachupka T."/>
            <person name="Ramasamy U."/>
            <person name="Rameau R."/>
            <person name="Ray V."/>
            <person name="Raymond C."/>
            <person name="Retta R."/>
            <person name="Richardson S."/>
            <person name="Rise C."/>
            <person name="Rodriguez J."/>
            <person name="Rogers J."/>
            <person name="Rogov P."/>
            <person name="Rutman M."/>
            <person name="Schupbach R."/>
            <person name="Seaman C."/>
            <person name="Settipalli S."/>
            <person name="Sharpe T."/>
            <person name="Sheridan J."/>
            <person name="Sherpa N."/>
            <person name="Shi J."/>
            <person name="Smirnov S."/>
            <person name="Smith C."/>
            <person name="Sougnez C."/>
            <person name="Spencer B."/>
            <person name="Stalker J."/>
            <person name="Stange-thomann N."/>
            <person name="Stavropoulos S."/>
            <person name="Stetson K."/>
            <person name="Stone C."/>
            <person name="Stone S."/>
            <person name="Stubbs M."/>
            <person name="Talamas J."/>
            <person name="Tchuinga P."/>
            <person name="Tenzing P."/>
            <person name="Tesfaye S."/>
            <person name="Theodore J."/>
            <person name="Thoulutsang Y."/>
            <person name="Topham K."/>
            <person name="Towey S."/>
            <person name="Tsamla T."/>
            <person name="Tsomo N."/>
            <person name="Vallee D."/>
            <person name="Vassiliev H."/>
            <person name="Venkataraman V."/>
            <person name="Vinson J."/>
            <person name="Vo A."/>
            <person name="Wade C."/>
            <person name="Wang S."/>
            <person name="Wangchuk T."/>
            <person name="Wangdi T."/>
            <person name="Whittaker C."/>
            <person name="Wilkinson J."/>
            <person name="Wu Y."/>
            <person name="Wyman D."/>
            <person name="Yadav S."/>
            <person name="Yang S."/>
            <person name="Yang X."/>
            <person name="Yeager S."/>
            <person name="Yee E."/>
            <person name="Young G."/>
            <person name="Zainoun J."/>
            <person name="Zembeck L."/>
            <person name="Zimmer A."/>
            <person name="Zody M."/>
            <person name="Lander E."/>
        </authorList>
    </citation>
    <scope>NUCLEOTIDE SEQUENCE [LARGE SCALE GENOMIC DNA]</scope>
</reference>
<feature type="domain" description="Rab-GAP TBC" evidence="2">
    <location>
        <begin position="97"/>
        <end position="306"/>
    </location>
</feature>
<feature type="region of interest" description="Disordered" evidence="1">
    <location>
        <begin position="1"/>
        <end position="30"/>
    </location>
</feature>
<dbReference type="FunCoup" id="H2ZCR1">
    <property type="interactions" value="4"/>
</dbReference>
<dbReference type="GeneTree" id="ENSGT00940000156410"/>
<sequence length="375" mass="43640">DSEPASTTALILEHRPSNLPKKSAEESEKHRLEYEKMIQRARRNEIKDAQKRNRTAKELRKHEETVASASTKWTRDILPNWETMRNTANTRTMWWDGLPPSVRGKVWQLSIGNDLNITEELYGILVARSHEKLRSMHETQSSCSEDTVSLSADRENSVDLIRLDISRTFHNLCIFQEGGPYHEVLHDILGAYVCYRPDVGYVQGMSFVAAMLLLNMEPAKAFISFANLLNQPCQLAFFRLNEEMMKIYFAAFEVFFEENLPQLFARFKQHNLTPDMYLIDWVFTMFSKALSLDVASRVWDMYCRDGEEFLFKTAIGILRLHEPLLLTMEFIHAAQLLTRLPTFTHHKLFVHINNVTMVSHGNRRWKDVLALLSRD</sequence>
<dbReference type="FunFam" id="1.10.472.80:FF:000006">
    <property type="entry name" value="TBC1 domain family member 14"/>
    <property type="match status" value="1"/>
</dbReference>
<dbReference type="HOGENOM" id="CLU_015133_3_0_1"/>
<evidence type="ECO:0000259" key="2">
    <source>
        <dbReference type="PROSITE" id="PS50086"/>
    </source>
</evidence>
<dbReference type="GO" id="GO:0016192">
    <property type="term" value="P:vesicle-mediated transport"/>
    <property type="evidence" value="ECO:0007669"/>
    <property type="project" value="UniProtKB-ARBA"/>
</dbReference>
<dbReference type="PROSITE" id="PS50086">
    <property type="entry name" value="TBC_RABGAP"/>
    <property type="match status" value="1"/>
</dbReference>
<dbReference type="Proteomes" id="UP000007875">
    <property type="component" value="Unassembled WGS sequence"/>
</dbReference>
<dbReference type="OMA" id="FQEAGPY"/>